<dbReference type="AlphaFoldDB" id="A0A7G1I119"/>
<evidence type="ECO:0000313" key="5">
    <source>
        <dbReference type="Proteomes" id="UP000594042"/>
    </source>
</evidence>
<dbReference type="EMBL" id="AP023322">
    <property type="protein sequence ID" value="BCI64098.1"/>
    <property type="molecule type" value="Genomic_DNA"/>
</dbReference>
<evidence type="ECO:0000313" key="4">
    <source>
        <dbReference type="EMBL" id="BCI64098.1"/>
    </source>
</evidence>
<dbReference type="SUPFAM" id="SSF49899">
    <property type="entry name" value="Concanavalin A-like lectins/glucanases"/>
    <property type="match status" value="2"/>
</dbReference>
<dbReference type="InterPro" id="IPR029052">
    <property type="entry name" value="Metallo-depent_PP-like"/>
</dbReference>
<name>A0A7G1I119_9BACT</name>
<dbReference type="Gene3D" id="2.60.40.380">
    <property type="entry name" value="Purple acid phosphatase-like, N-terminal"/>
    <property type="match status" value="1"/>
</dbReference>
<dbReference type="InterPro" id="IPR013320">
    <property type="entry name" value="ConA-like_dom_sf"/>
</dbReference>
<keyword evidence="1" id="KW-0732">Signal</keyword>
<dbReference type="GO" id="GO:0046872">
    <property type="term" value="F:metal ion binding"/>
    <property type="evidence" value="ECO:0007669"/>
    <property type="project" value="InterPro"/>
</dbReference>
<dbReference type="SUPFAM" id="SSF49363">
    <property type="entry name" value="Purple acid phosphatase, N-terminal domain"/>
    <property type="match status" value="1"/>
</dbReference>
<dbReference type="PANTHER" id="PTHR22953">
    <property type="entry name" value="ACID PHOSPHATASE RELATED"/>
    <property type="match status" value="1"/>
</dbReference>
<dbReference type="Gene3D" id="2.60.120.430">
    <property type="entry name" value="Galactose-binding lectin"/>
    <property type="match status" value="1"/>
</dbReference>
<dbReference type="Gene3D" id="2.60.120.200">
    <property type="match status" value="1"/>
</dbReference>
<dbReference type="PANTHER" id="PTHR22953:SF153">
    <property type="entry name" value="PURPLE ACID PHOSPHATASE"/>
    <property type="match status" value="1"/>
</dbReference>
<dbReference type="GO" id="GO:0004553">
    <property type="term" value="F:hydrolase activity, hydrolyzing O-glycosyl compounds"/>
    <property type="evidence" value="ECO:0007669"/>
    <property type="project" value="UniProtKB-ARBA"/>
</dbReference>
<keyword evidence="5" id="KW-1185">Reference proteome</keyword>
<evidence type="ECO:0000259" key="2">
    <source>
        <dbReference type="Pfam" id="PF00149"/>
    </source>
</evidence>
<dbReference type="InterPro" id="IPR004843">
    <property type="entry name" value="Calcineurin-like_PHP"/>
</dbReference>
<dbReference type="Proteomes" id="UP000594042">
    <property type="component" value="Chromosome"/>
</dbReference>
<feature type="domain" description="Purple acid phosphatase N-terminal" evidence="3">
    <location>
        <begin position="659"/>
        <end position="739"/>
    </location>
</feature>
<dbReference type="Pfam" id="PF16656">
    <property type="entry name" value="Pur_ac_phosph_N"/>
    <property type="match status" value="1"/>
</dbReference>
<dbReference type="RefSeq" id="WP_200754917.1">
    <property type="nucleotide sequence ID" value="NZ_AP023322.1"/>
</dbReference>
<dbReference type="InterPro" id="IPR039331">
    <property type="entry name" value="PAPs-like"/>
</dbReference>
<organism evidence="4 5">
    <name type="scientific">Coprobacter secundus subsp. similis</name>
    <dbReference type="NCBI Taxonomy" id="2751153"/>
    <lineage>
        <taxon>Bacteria</taxon>
        <taxon>Pseudomonadati</taxon>
        <taxon>Bacteroidota</taxon>
        <taxon>Bacteroidia</taxon>
        <taxon>Bacteroidales</taxon>
        <taxon>Barnesiellaceae</taxon>
        <taxon>Coprobacter</taxon>
    </lineage>
</organism>
<evidence type="ECO:0000259" key="3">
    <source>
        <dbReference type="Pfam" id="PF16656"/>
    </source>
</evidence>
<gene>
    <name evidence="4" type="ORF">Cop2CBH44_24510</name>
</gene>
<feature type="domain" description="Calcineurin-like phosphoesterase" evidence="2">
    <location>
        <begin position="749"/>
        <end position="957"/>
    </location>
</feature>
<evidence type="ECO:0000256" key="1">
    <source>
        <dbReference type="ARBA" id="ARBA00022729"/>
    </source>
</evidence>
<dbReference type="InterPro" id="IPR008963">
    <property type="entry name" value="Purple_acid_Pase-like_N"/>
</dbReference>
<protein>
    <recommendedName>
        <fullName evidence="6">Metallophosphoesterase</fullName>
    </recommendedName>
</protein>
<evidence type="ECO:0008006" key="6">
    <source>
        <dbReference type="Google" id="ProtNLM"/>
    </source>
</evidence>
<dbReference type="InterPro" id="IPR015914">
    <property type="entry name" value="PAPs_N"/>
</dbReference>
<reference evidence="5" key="1">
    <citation type="submission" date="2020-07" db="EMBL/GenBank/DDBJ databases">
        <title>Complete genome sequencing of Coprobacter sp. strain 2CBH44.</title>
        <authorList>
            <person name="Sakamoto M."/>
            <person name="Murakami T."/>
            <person name="Mori H."/>
        </authorList>
    </citation>
    <scope>NUCLEOTIDE SEQUENCE [LARGE SCALE GENOMIC DNA]</scope>
    <source>
        <strain evidence="5">2CBH44</strain>
    </source>
</reference>
<dbReference type="KEGG" id="copr:Cop2CBH44_24510"/>
<sequence>MKNFLLLFTFLATITLPLDAEIKKQVLFHDSSSPEFYDQSWLNIKAPSSISLPTGKTDKFPISTQIKKDGDNAIELTWTSKPNGEWKALVAGLNWDMFRMEGVSELRFWMYAPKAFDIEYLPDINMEGHYGGQCGKLKLSNYIQSISPEKWIQIRIPINDFRTVSKDFEGFNSIKGVFFHQSATDGNTHTLYLDEFEFIPILTTPVFNNDKLVGLWTFDNLDNPFMATKGSDIEPHGNWSKTGGYTETDQAIEIPQGTKNYLKVSHTIYPNGTNDGQFERVNSYAMLYDIMVENASQWHCLFQTDTNNDVDGTIFINPDGKIGCGTTHYTNNRVIQNNTWTRILINASLAGDKTIYEFWVDGEKVLTTACNLAPDNNRFSLGKEFLFFADDNGDDGDINVAELVLFNRHLDDSEIKAIGGISQELPDFSQDNRVDGYWNFDDKNDLNQAQKGNNLTLNSMQGEEVLQKAVDGPEVGNGAMQIGVGSFLICTHNISPNGPNLPISRVNEYCMMYDIKYTDISKSRSIFQSDPNNQKDGSLFVRSDGAIGLAGTIGYSDGGYIEKDIWNRIVINVRLGKSENCFFSVYLNGNLIFEGDKPEIDNPNMSLKDVFLLFADDNEENGYVAISQFALFNTWLTDTEIRELGGFIKEKETEMLPYLQAPTPHSIVINWHTMEKENMPTVVYGTRKDNLNNTISGSNEMVGDHIWNTVKLTGLEPDTEYFYQCKSGPYQSDICAFRTPMEGKASKVRLILVSDSQDNDKVTAQMVKRFTEMLKVKYGKDLHNHINLICHTGDMVSGGGVIDQYENRFFRPFSPLTNAIPVATTPGNHEVESKFYYGYVKYDDFANGISGVNPESFYTLNINGVQILMLNSNTPLRLQSQLDWLKTQLDNSKDDNNTVFSLGFCHHVFYSELWPGGSGAGLTEDTYQGTPFVGKIIDILKKYPKVQSLITGHVHGYERHVLPGENSSGRDFLEIVLGGAGGNLDRWGSNSTGPDIYEVKKSLDHYHFALLELDLERNSFEGNMYSFGNPDKPLDCIIEDTWYGKLNQDAPQTPSIEAYATDIVTVSDYHGTDSLMTIEIQIDEKNGNFGSPVYSKKIDAINIYGVDNKFNPVNINAGVNLKNIDISPAGLSNEKSYLIRVRFRDYNLKWSDWSETYQIPVFTSTKTDTNKNVRAFQKEKILHVQLPATLSGQVQIALHDISSKCIFNKKIEGMASNQDIPLSIENLPNGIYFLSVFFDNQEEHLKLLLQ</sequence>
<proteinExistence type="predicted"/>
<dbReference type="GO" id="GO:0005975">
    <property type="term" value="P:carbohydrate metabolic process"/>
    <property type="evidence" value="ECO:0007669"/>
    <property type="project" value="UniProtKB-ARBA"/>
</dbReference>
<dbReference type="Gene3D" id="3.60.21.10">
    <property type="match status" value="1"/>
</dbReference>
<dbReference type="SUPFAM" id="SSF56300">
    <property type="entry name" value="Metallo-dependent phosphatases"/>
    <property type="match status" value="1"/>
</dbReference>
<dbReference type="GO" id="GO:0003993">
    <property type="term" value="F:acid phosphatase activity"/>
    <property type="evidence" value="ECO:0007669"/>
    <property type="project" value="InterPro"/>
</dbReference>
<accession>A0A7G1I119</accession>
<dbReference type="Pfam" id="PF00149">
    <property type="entry name" value="Metallophos"/>
    <property type="match status" value="1"/>
</dbReference>